<sequence length="204" mass="22728">MAQQQKPGVTPPLTALALRIPSRTELPEPVQRYFGKCEAKLGLIPNVLKAYSHNLPQLEAFSRFYNELMLGEGGLTPLEREMIAVVVSACNRCFYCLTAHGAAVRDYSGDPLLGEQLVMNYRVARLPDRQRAMLDFAVKLTEQPHAIEEPDRQALRDAGFSDSEIWDIAGLTGFYNMTNRLAAAVEMQPNPEYHASHREGAAKP</sequence>
<dbReference type="PANTHER" id="PTHR35446:SF2">
    <property type="entry name" value="CARBOXYMUCONOLACTONE DECARBOXYLASE-LIKE DOMAIN-CONTAINING PROTEIN"/>
    <property type="match status" value="1"/>
</dbReference>
<accession>A0ABW2A466</accession>
<dbReference type="Gene3D" id="1.20.5.810">
    <property type="entry name" value="AhpD-like"/>
    <property type="match status" value="1"/>
</dbReference>
<dbReference type="PANTHER" id="PTHR35446">
    <property type="entry name" value="SI:CH211-175M2.5"/>
    <property type="match status" value="1"/>
</dbReference>
<reference evidence="3" key="1">
    <citation type="journal article" date="2019" name="Int. J. Syst. Evol. Microbiol.">
        <title>The Global Catalogue of Microorganisms (GCM) 10K type strain sequencing project: providing services to taxonomists for standard genome sequencing and annotation.</title>
        <authorList>
            <consortium name="The Broad Institute Genomics Platform"/>
            <consortium name="The Broad Institute Genome Sequencing Center for Infectious Disease"/>
            <person name="Wu L."/>
            <person name="Ma J."/>
        </authorList>
    </citation>
    <scope>NUCLEOTIDE SEQUENCE [LARGE SCALE GENOMIC DNA]</scope>
    <source>
        <strain evidence="3">NBRC 111756</strain>
    </source>
</reference>
<dbReference type="Proteomes" id="UP001596422">
    <property type="component" value="Unassembled WGS sequence"/>
</dbReference>
<feature type="domain" description="Carboxymuconolactone decarboxylase-like" evidence="1">
    <location>
        <begin position="59"/>
        <end position="105"/>
    </location>
</feature>
<name>A0ABW2A466_9GAMM</name>
<evidence type="ECO:0000313" key="2">
    <source>
        <dbReference type="EMBL" id="MFC6672271.1"/>
    </source>
</evidence>
<dbReference type="SUPFAM" id="SSF69118">
    <property type="entry name" value="AhpD-like"/>
    <property type="match status" value="1"/>
</dbReference>
<keyword evidence="2" id="KW-0575">Peroxidase</keyword>
<keyword evidence="3" id="KW-1185">Reference proteome</keyword>
<comment type="caution">
    <text evidence="2">The sequence shown here is derived from an EMBL/GenBank/DDBJ whole genome shotgun (WGS) entry which is preliminary data.</text>
</comment>
<dbReference type="InterPro" id="IPR004675">
    <property type="entry name" value="AhpD_core"/>
</dbReference>
<dbReference type="InterPro" id="IPR003779">
    <property type="entry name" value="CMD-like"/>
</dbReference>
<organism evidence="2 3">
    <name type="scientific">Marinobacterium aestuariivivens</name>
    <dbReference type="NCBI Taxonomy" id="1698799"/>
    <lineage>
        <taxon>Bacteria</taxon>
        <taxon>Pseudomonadati</taxon>
        <taxon>Pseudomonadota</taxon>
        <taxon>Gammaproteobacteria</taxon>
        <taxon>Oceanospirillales</taxon>
        <taxon>Oceanospirillaceae</taxon>
        <taxon>Marinobacterium</taxon>
    </lineage>
</organism>
<dbReference type="EMBL" id="JBHSWE010000001">
    <property type="protein sequence ID" value="MFC6672271.1"/>
    <property type="molecule type" value="Genomic_DNA"/>
</dbReference>
<dbReference type="GO" id="GO:0004601">
    <property type="term" value="F:peroxidase activity"/>
    <property type="evidence" value="ECO:0007669"/>
    <property type="project" value="UniProtKB-KW"/>
</dbReference>
<dbReference type="InterPro" id="IPR029032">
    <property type="entry name" value="AhpD-like"/>
</dbReference>
<keyword evidence="2" id="KW-0560">Oxidoreductase</keyword>
<dbReference type="RefSeq" id="WP_379910718.1">
    <property type="nucleotide sequence ID" value="NZ_JBHSWE010000001.1"/>
</dbReference>
<dbReference type="InterPro" id="IPR010195">
    <property type="entry name" value="Uncharacterised_peroxidase-rel"/>
</dbReference>
<dbReference type="Gene3D" id="1.20.1290.10">
    <property type="entry name" value="AhpD-like"/>
    <property type="match status" value="1"/>
</dbReference>
<proteinExistence type="predicted"/>
<dbReference type="NCBIfam" id="TIGR01926">
    <property type="entry name" value="peroxid_rel"/>
    <property type="match status" value="1"/>
</dbReference>
<gene>
    <name evidence="2" type="ORF">ACFQDL_21010</name>
</gene>
<evidence type="ECO:0000259" key="1">
    <source>
        <dbReference type="Pfam" id="PF02627"/>
    </source>
</evidence>
<dbReference type="Pfam" id="PF02627">
    <property type="entry name" value="CMD"/>
    <property type="match status" value="1"/>
</dbReference>
<protein>
    <submittedName>
        <fullName evidence="2">Peroxidase-related enzyme</fullName>
    </submittedName>
</protein>
<dbReference type="NCBIfam" id="TIGR00778">
    <property type="entry name" value="ahpD_dom"/>
    <property type="match status" value="1"/>
</dbReference>
<evidence type="ECO:0000313" key="3">
    <source>
        <dbReference type="Proteomes" id="UP001596422"/>
    </source>
</evidence>